<comment type="caution">
    <text evidence="5">The sequence shown here is derived from an EMBL/GenBank/DDBJ whole genome shotgun (WGS) entry which is preliminary data.</text>
</comment>
<proteinExistence type="predicted"/>
<keyword evidence="3" id="KW-0234">DNA repair</keyword>
<dbReference type="InterPro" id="IPR015637">
    <property type="entry name" value="MUG/TDG"/>
</dbReference>
<name>A0A3A1QZL3_9BACI</name>
<reference evidence="5 6" key="1">
    <citation type="submission" date="2018-09" db="EMBL/GenBank/DDBJ databases">
        <title>Bacillus saliacetes sp. nov., isolated from Thai shrimp paste (Ka-pi).</title>
        <authorList>
            <person name="Daroonpunt R."/>
            <person name="Tanasupawat S."/>
            <person name="Yiamsombut S."/>
        </authorList>
    </citation>
    <scope>NUCLEOTIDE SEQUENCE [LARGE SCALE GENOMIC DNA]</scope>
    <source>
        <strain evidence="5 6">SKP7-4</strain>
    </source>
</reference>
<organism evidence="5 6">
    <name type="scientific">Bacillus salacetis</name>
    <dbReference type="NCBI Taxonomy" id="2315464"/>
    <lineage>
        <taxon>Bacteria</taxon>
        <taxon>Bacillati</taxon>
        <taxon>Bacillota</taxon>
        <taxon>Bacilli</taxon>
        <taxon>Bacillales</taxon>
        <taxon>Bacillaceae</taxon>
        <taxon>Bacillus</taxon>
    </lineage>
</organism>
<dbReference type="EMBL" id="QXIR01000010">
    <property type="protein sequence ID" value="RIW34739.1"/>
    <property type="molecule type" value="Genomic_DNA"/>
</dbReference>
<dbReference type="InterPro" id="IPR036895">
    <property type="entry name" value="Uracil-DNA_glycosylase-like_sf"/>
</dbReference>
<accession>A0A3A1QZL3</accession>
<protein>
    <submittedName>
        <fullName evidence="5">Mismatch-specific DNA-glycosylase</fullName>
    </submittedName>
</protein>
<feature type="domain" description="Uracil-DNA glycosylase-like" evidence="4">
    <location>
        <begin position="6"/>
        <end position="160"/>
    </location>
</feature>
<dbReference type="Pfam" id="PF03167">
    <property type="entry name" value="UDG"/>
    <property type="match status" value="1"/>
</dbReference>
<sequence>MQPLPDHLRKDLDIVFIGFNPSLKSGEVGHNYANRSNRFWKILHLSGLTPRQYAPSEDSTLLELGYGLTNIVERPTKEAADITKEEYKEGREILKSKLKTYTPKIACYVGKGVYQQFSQKKKLDWGKQEESMVEGVIDFVAPSSSGLVRMKTDEIVNIYKELTLLIEKQL</sequence>
<dbReference type="OrthoDB" id="9799921at2"/>
<evidence type="ECO:0000313" key="6">
    <source>
        <dbReference type="Proteomes" id="UP000265801"/>
    </source>
</evidence>
<dbReference type="CDD" id="cd10028">
    <property type="entry name" value="UDG-F2_TDG_MUG"/>
    <property type="match status" value="1"/>
</dbReference>
<evidence type="ECO:0000256" key="2">
    <source>
        <dbReference type="ARBA" id="ARBA00022801"/>
    </source>
</evidence>
<evidence type="ECO:0000256" key="3">
    <source>
        <dbReference type="ARBA" id="ARBA00023204"/>
    </source>
</evidence>
<evidence type="ECO:0000256" key="1">
    <source>
        <dbReference type="ARBA" id="ARBA00022763"/>
    </source>
</evidence>
<evidence type="ECO:0000313" key="5">
    <source>
        <dbReference type="EMBL" id="RIW34739.1"/>
    </source>
</evidence>
<evidence type="ECO:0000259" key="4">
    <source>
        <dbReference type="Pfam" id="PF03167"/>
    </source>
</evidence>
<dbReference type="RefSeq" id="WP_119546677.1">
    <property type="nucleotide sequence ID" value="NZ_QXIR01000010.1"/>
</dbReference>
<dbReference type="AlphaFoldDB" id="A0A3A1QZL3"/>
<dbReference type="PANTHER" id="PTHR12159">
    <property type="entry name" value="G/T AND G/U MISMATCH-SPECIFIC DNA GLYCOSYLASE"/>
    <property type="match status" value="1"/>
</dbReference>
<keyword evidence="6" id="KW-1185">Reference proteome</keyword>
<dbReference type="SUPFAM" id="SSF52141">
    <property type="entry name" value="Uracil-DNA glycosylase-like"/>
    <property type="match status" value="1"/>
</dbReference>
<gene>
    <name evidence="5" type="ORF">D3H55_09520</name>
</gene>
<keyword evidence="1" id="KW-0227">DNA damage</keyword>
<dbReference type="GO" id="GO:0004844">
    <property type="term" value="F:uracil DNA N-glycosylase activity"/>
    <property type="evidence" value="ECO:0007669"/>
    <property type="project" value="TreeGrafter"/>
</dbReference>
<dbReference type="Gene3D" id="3.40.470.10">
    <property type="entry name" value="Uracil-DNA glycosylase-like domain"/>
    <property type="match status" value="1"/>
</dbReference>
<dbReference type="GO" id="GO:0006285">
    <property type="term" value="P:base-excision repair, AP site formation"/>
    <property type="evidence" value="ECO:0007669"/>
    <property type="project" value="InterPro"/>
</dbReference>
<dbReference type="PANTHER" id="PTHR12159:SF9">
    <property type="entry name" value="G_T MISMATCH-SPECIFIC THYMINE DNA GLYCOSYLASE"/>
    <property type="match status" value="1"/>
</dbReference>
<keyword evidence="2" id="KW-0378">Hydrolase</keyword>
<dbReference type="Proteomes" id="UP000265801">
    <property type="component" value="Unassembled WGS sequence"/>
</dbReference>
<dbReference type="InterPro" id="IPR005122">
    <property type="entry name" value="Uracil-DNA_glycosylase-like"/>
</dbReference>
<dbReference type="GO" id="GO:0008263">
    <property type="term" value="F:pyrimidine-specific mismatch base pair DNA N-glycosylase activity"/>
    <property type="evidence" value="ECO:0007669"/>
    <property type="project" value="TreeGrafter"/>
</dbReference>